<keyword evidence="3" id="KW-0804">Transcription</keyword>
<accession>A0ABT9NRT6</accession>
<name>A0ABT9NRT6_9ACTN</name>
<feature type="domain" description="HTH iclR-type" evidence="4">
    <location>
        <begin position="10"/>
        <end position="71"/>
    </location>
</feature>
<gene>
    <name evidence="6" type="ORF">J2S59_002574</name>
</gene>
<feature type="domain" description="IclR-ED" evidence="5">
    <location>
        <begin position="72"/>
        <end position="227"/>
    </location>
</feature>
<dbReference type="RefSeq" id="WP_068123127.1">
    <property type="nucleotide sequence ID" value="NZ_CCXJ01000624.1"/>
</dbReference>
<reference evidence="6 7" key="1">
    <citation type="submission" date="2023-07" db="EMBL/GenBank/DDBJ databases">
        <title>Sequencing the genomes of 1000 actinobacteria strains.</title>
        <authorList>
            <person name="Klenk H.-P."/>
        </authorList>
    </citation>
    <scope>NUCLEOTIDE SEQUENCE [LARGE SCALE GENOMIC DNA]</scope>
    <source>
        <strain evidence="6 7">GD13</strain>
    </source>
</reference>
<protein>
    <submittedName>
        <fullName evidence="6">DNA-binding IclR family transcriptional regulator</fullName>
    </submittedName>
</protein>
<keyword evidence="1" id="KW-0805">Transcription regulation</keyword>
<dbReference type="PROSITE" id="PS51078">
    <property type="entry name" value="ICLR_ED"/>
    <property type="match status" value="1"/>
</dbReference>
<dbReference type="Proteomes" id="UP001240447">
    <property type="component" value="Unassembled WGS sequence"/>
</dbReference>
<keyword evidence="2 6" id="KW-0238">DNA-binding</keyword>
<dbReference type="InterPro" id="IPR036390">
    <property type="entry name" value="WH_DNA-bd_sf"/>
</dbReference>
<dbReference type="PROSITE" id="PS51077">
    <property type="entry name" value="HTH_ICLR"/>
    <property type="match status" value="1"/>
</dbReference>
<dbReference type="EMBL" id="JAUSQM010000001">
    <property type="protein sequence ID" value="MDP9822765.1"/>
    <property type="molecule type" value="Genomic_DNA"/>
</dbReference>
<dbReference type="SUPFAM" id="SSF46785">
    <property type="entry name" value="Winged helix' DNA-binding domain"/>
    <property type="match status" value="1"/>
</dbReference>
<organism evidence="6 7">
    <name type="scientific">Nocardioides massiliensis</name>
    <dbReference type="NCBI Taxonomy" id="1325935"/>
    <lineage>
        <taxon>Bacteria</taxon>
        <taxon>Bacillati</taxon>
        <taxon>Actinomycetota</taxon>
        <taxon>Actinomycetes</taxon>
        <taxon>Propionibacteriales</taxon>
        <taxon>Nocardioidaceae</taxon>
        <taxon>Nocardioides</taxon>
    </lineage>
</organism>
<evidence type="ECO:0000259" key="5">
    <source>
        <dbReference type="PROSITE" id="PS51078"/>
    </source>
</evidence>
<dbReference type="GO" id="GO:0003677">
    <property type="term" value="F:DNA binding"/>
    <property type="evidence" value="ECO:0007669"/>
    <property type="project" value="UniProtKB-KW"/>
</dbReference>
<evidence type="ECO:0000313" key="7">
    <source>
        <dbReference type="Proteomes" id="UP001240447"/>
    </source>
</evidence>
<sequence>MSESRPAPGAQTLARGLRALELVAHAPDGAAIQEIAAELDVHRSIASRILSTLAEARLVVRGGDGRYRTGAGLAALGAGIHSTLRAAAEPAMRDLAVELNATVSLLVTEGPEAVALAVIEPPSSGYVLSFRTGSRHPLERGSAGLALLAAGPARAGEPEAVTAVREQGYASTFGEVEPGAYGVAVPLEPSDGIPTACLNLITYRPEIAESAPPLLVDAAKRVAAALA</sequence>
<dbReference type="InterPro" id="IPR029016">
    <property type="entry name" value="GAF-like_dom_sf"/>
</dbReference>
<evidence type="ECO:0000313" key="6">
    <source>
        <dbReference type="EMBL" id="MDP9822765.1"/>
    </source>
</evidence>
<dbReference type="Pfam" id="PF09339">
    <property type="entry name" value="HTH_IclR"/>
    <property type="match status" value="1"/>
</dbReference>
<dbReference type="PANTHER" id="PTHR30136:SF24">
    <property type="entry name" value="HTH-TYPE TRANSCRIPTIONAL REPRESSOR ALLR"/>
    <property type="match status" value="1"/>
</dbReference>
<proteinExistence type="predicted"/>
<evidence type="ECO:0000259" key="4">
    <source>
        <dbReference type="PROSITE" id="PS51077"/>
    </source>
</evidence>
<keyword evidence="7" id="KW-1185">Reference proteome</keyword>
<dbReference type="Gene3D" id="3.30.450.40">
    <property type="match status" value="2"/>
</dbReference>
<dbReference type="Pfam" id="PF01614">
    <property type="entry name" value="IclR_C"/>
    <property type="match status" value="1"/>
</dbReference>
<dbReference type="SMART" id="SM00346">
    <property type="entry name" value="HTH_ICLR"/>
    <property type="match status" value="1"/>
</dbReference>
<dbReference type="InterPro" id="IPR014757">
    <property type="entry name" value="Tscrpt_reg_IclR_C"/>
</dbReference>
<comment type="caution">
    <text evidence="6">The sequence shown here is derived from an EMBL/GenBank/DDBJ whole genome shotgun (WGS) entry which is preliminary data.</text>
</comment>
<dbReference type="InterPro" id="IPR005471">
    <property type="entry name" value="Tscrpt_reg_IclR_N"/>
</dbReference>
<dbReference type="PANTHER" id="PTHR30136">
    <property type="entry name" value="HELIX-TURN-HELIX TRANSCRIPTIONAL REGULATOR, ICLR FAMILY"/>
    <property type="match status" value="1"/>
</dbReference>
<evidence type="ECO:0000256" key="2">
    <source>
        <dbReference type="ARBA" id="ARBA00023125"/>
    </source>
</evidence>
<evidence type="ECO:0000256" key="1">
    <source>
        <dbReference type="ARBA" id="ARBA00023015"/>
    </source>
</evidence>
<dbReference type="InterPro" id="IPR036388">
    <property type="entry name" value="WH-like_DNA-bd_sf"/>
</dbReference>
<dbReference type="Gene3D" id="1.10.10.10">
    <property type="entry name" value="Winged helix-like DNA-binding domain superfamily/Winged helix DNA-binding domain"/>
    <property type="match status" value="1"/>
</dbReference>
<dbReference type="InterPro" id="IPR050707">
    <property type="entry name" value="HTH_MetabolicPath_Reg"/>
</dbReference>
<evidence type="ECO:0000256" key="3">
    <source>
        <dbReference type="ARBA" id="ARBA00023163"/>
    </source>
</evidence>
<dbReference type="SUPFAM" id="SSF55781">
    <property type="entry name" value="GAF domain-like"/>
    <property type="match status" value="1"/>
</dbReference>